<dbReference type="AlphaFoldDB" id="A0AAD1FI38"/>
<dbReference type="Proteomes" id="UP000218554">
    <property type="component" value="Plasmid pKF707"/>
</dbReference>
<dbReference type="PROSITE" id="PS51257">
    <property type="entry name" value="PROKAR_LIPOPROTEIN"/>
    <property type="match status" value="1"/>
</dbReference>
<dbReference type="EMBL" id="AP014863">
    <property type="protein sequence ID" value="BAU77410.1"/>
    <property type="molecule type" value="Genomic_DNA"/>
</dbReference>
<evidence type="ECO:0000256" key="1">
    <source>
        <dbReference type="SAM" id="MobiDB-lite"/>
    </source>
</evidence>
<gene>
    <name evidence="2" type="ORF">KF707C_p210</name>
</gene>
<feature type="compositionally biased region" description="Basic and acidic residues" evidence="1">
    <location>
        <begin position="34"/>
        <end position="45"/>
    </location>
</feature>
<feature type="region of interest" description="Disordered" evidence="1">
    <location>
        <begin position="20"/>
        <end position="45"/>
    </location>
</feature>
<dbReference type="KEGG" id="pfuw:KF707C_p210"/>
<keyword evidence="2" id="KW-0614">Plasmid</keyword>
<protein>
    <recommendedName>
        <fullName evidence="4">Lipoprotein</fullName>
    </recommendedName>
</protein>
<organism evidence="2 3">
    <name type="scientific">Metapseudomonas furukawaii</name>
    <name type="common">Pseudomonas furukawaii</name>
    <dbReference type="NCBI Taxonomy" id="1149133"/>
    <lineage>
        <taxon>Bacteria</taxon>
        <taxon>Pseudomonadati</taxon>
        <taxon>Pseudomonadota</taxon>
        <taxon>Gammaproteobacteria</taxon>
        <taxon>Pseudomonadales</taxon>
        <taxon>Pseudomonadaceae</taxon>
        <taxon>Metapseudomonas</taxon>
    </lineage>
</organism>
<accession>A0AAD1FI38</accession>
<sequence length="45" mass="4919">MKRYWILAMAVLVLGGVTGCKDDQDSAPQPPAPVKERKTDDAAKF</sequence>
<proteinExistence type="predicted"/>
<keyword evidence="3" id="KW-1185">Reference proteome</keyword>
<dbReference type="RefSeq" id="WP_003451661.1">
    <property type="nucleotide sequence ID" value="NZ_AJMR01000135.1"/>
</dbReference>
<evidence type="ECO:0008006" key="4">
    <source>
        <dbReference type="Google" id="ProtNLM"/>
    </source>
</evidence>
<reference evidence="2 3" key="1">
    <citation type="journal article" date="2018" name="Int. J. Syst. Evol. Microbiol.">
        <title>Pseudomonas furukawaii sp. nov., a polychlorinated biphenyl-degrading bacterium isolated from biphenyl-contaminated soil in Japan.</title>
        <authorList>
            <person name="Kimura N."/>
            <person name="Watanabe T."/>
            <person name="Suenaga H."/>
            <person name="Fujihara H."/>
            <person name="Futagami T."/>
            <person name="Goto M."/>
            <person name="Hanada S."/>
            <person name="Hirose J."/>
        </authorList>
    </citation>
    <scope>NUCLEOTIDE SEQUENCE [LARGE SCALE GENOMIC DNA]</scope>
    <source>
        <strain evidence="3">DSM 10086 / NBRC 110670 / KF707</strain>
    </source>
</reference>
<evidence type="ECO:0000313" key="2">
    <source>
        <dbReference type="EMBL" id="BAU77410.1"/>
    </source>
</evidence>
<name>A0AAD1FI38_METFU</name>
<geneLocation type="plasmid" evidence="2 3">
    <name>pKF707</name>
</geneLocation>
<evidence type="ECO:0000313" key="3">
    <source>
        <dbReference type="Proteomes" id="UP000218554"/>
    </source>
</evidence>